<dbReference type="InterPro" id="IPR008952">
    <property type="entry name" value="Tetraspanin_EC2_sf"/>
</dbReference>
<feature type="transmembrane region" description="Helical" evidence="7">
    <location>
        <begin position="88"/>
        <end position="115"/>
    </location>
</feature>
<evidence type="ECO:0000256" key="1">
    <source>
        <dbReference type="ARBA" id="ARBA00004141"/>
    </source>
</evidence>
<evidence type="ECO:0000256" key="3">
    <source>
        <dbReference type="ARBA" id="ARBA00022692"/>
    </source>
</evidence>
<dbReference type="PIRSF" id="PIRSF002419">
    <property type="entry name" value="Tetraspanin"/>
    <property type="match status" value="1"/>
</dbReference>
<feature type="transmembrane region" description="Helical" evidence="7">
    <location>
        <begin position="20"/>
        <end position="46"/>
    </location>
</feature>
<dbReference type="GO" id="GO:0016020">
    <property type="term" value="C:membrane"/>
    <property type="evidence" value="ECO:0007669"/>
    <property type="project" value="UniProtKB-SubCell"/>
</dbReference>
<protein>
    <recommendedName>
        <fullName evidence="7">Tetraspanin</fullName>
    </recommendedName>
</protein>
<dbReference type="InterPro" id="IPR018499">
    <property type="entry name" value="Tetraspanin/Peripherin"/>
</dbReference>
<evidence type="ECO:0000256" key="4">
    <source>
        <dbReference type="ARBA" id="ARBA00022989"/>
    </source>
</evidence>
<dbReference type="AlphaFoldDB" id="A0AAD7YNE1"/>
<comment type="subcellular location">
    <subcellularLocation>
        <location evidence="1 7">Membrane</location>
        <topology evidence="1 7">Multi-pass membrane protein</topology>
    </subcellularLocation>
</comment>
<feature type="transmembrane region" description="Helical" evidence="7">
    <location>
        <begin position="58"/>
        <end position="82"/>
    </location>
</feature>
<comment type="caution">
    <text evidence="8">The sequence shown here is derived from an EMBL/GenBank/DDBJ whole genome shotgun (WGS) entry which is preliminary data.</text>
</comment>
<keyword evidence="4 7" id="KW-1133">Transmembrane helix</keyword>
<proteinExistence type="inferred from homology"/>
<evidence type="ECO:0000313" key="8">
    <source>
        <dbReference type="EMBL" id="KAJ8722916.1"/>
    </source>
</evidence>
<dbReference type="Proteomes" id="UP001231518">
    <property type="component" value="Chromosome 15"/>
</dbReference>
<feature type="disulfide bond" evidence="6">
    <location>
        <begin position="154"/>
        <end position="171"/>
    </location>
</feature>
<feature type="transmembrane region" description="Helical" evidence="7">
    <location>
        <begin position="209"/>
        <end position="235"/>
    </location>
</feature>
<reference evidence="8" key="1">
    <citation type="submission" date="2023-03" db="EMBL/GenBank/DDBJ databases">
        <title>Chromosome-level genomes of two armyworms, Mythimna separata and Mythimna loreyi, provide insights into the biosynthesis and reception of sex pheromones.</title>
        <authorList>
            <person name="Zhao H."/>
        </authorList>
    </citation>
    <scope>NUCLEOTIDE SEQUENCE</scope>
    <source>
        <strain evidence="8">BeijingLab</strain>
        <tissue evidence="8">Pupa</tissue>
    </source>
</reference>
<keyword evidence="5 7" id="KW-0472">Membrane</keyword>
<dbReference type="InterPro" id="IPR000301">
    <property type="entry name" value="Tetraspanin_animals"/>
</dbReference>
<dbReference type="SUPFAM" id="SSF48652">
    <property type="entry name" value="Tetraspanin"/>
    <property type="match status" value="1"/>
</dbReference>
<evidence type="ECO:0000256" key="7">
    <source>
        <dbReference type="RuleBase" id="RU361218"/>
    </source>
</evidence>
<evidence type="ECO:0000256" key="6">
    <source>
        <dbReference type="PIRSR" id="PIRSR002419-1"/>
    </source>
</evidence>
<accession>A0AAD7YNE1</accession>
<name>A0AAD7YNE1_MYTSE</name>
<keyword evidence="9" id="KW-1185">Reference proteome</keyword>
<comment type="similarity">
    <text evidence="2 7">Belongs to the tetraspanin (TM4SF) family.</text>
</comment>
<evidence type="ECO:0000313" key="9">
    <source>
        <dbReference type="Proteomes" id="UP001231518"/>
    </source>
</evidence>
<keyword evidence="3 7" id="KW-0812">Transmembrane</keyword>
<dbReference type="PANTHER" id="PTHR19282">
    <property type="entry name" value="TETRASPANIN"/>
    <property type="match status" value="1"/>
</dbReference>
<organism evidence="8 9">
    <name type="scientific">Mythimna separata</name>
    <name type="common">Oriental armyworm</name>
    <name type="synonym">Pseudaletia separata</name>
    <dbReference type="NCBI Taxonomy" id="271217"/>
    <lineage>
        <taxon>Eukaryota</taxon>
        <taxon>Metazoa</taxon>
        <taxon>Ecdysozoa</taxon>
        <taxon>Arthropoda</taxon>
        <taxon>Hexapoda</taxon>
        <taxon>Insecta</taxon>
        <taxon>Pterygota</taxon>
        <taxon>Neoptera</taxon>
        <taxon>Endopterygota</taxon>
        <taxon>Lepidoptera</taxon>
        <taxon>Glossata</taxon>
        <taxon>Ditrysia</taxon>
        <taxon>Noctuoidea</taxon>
        <taxon>Noctuidae</taxon>
        <taxon>Noctuinae</taxon>
        <taxon>Hadenini</taxon>
        <taxon>Mythimna</taxon>
    </lineage>
</organism>
<evidence type="ECO:0000256" key="5">
    <source>
        <dbReference type="ARBA" id="ARBA00023136"/>
    </source>
</evidence>
<dbReference type="EMBL" id="JARGEI010000012">
    <property type="protein sequence ID" value="KAJ8722916.1"/>
    <property type="molecule type" value="Genomic_DNA"/>
</dbReference>
<dbReference type="CDD" id="cd03127">
    <property type="entry name" value="tetraspanin_LEL"/>
    <property type="match status" value="1"/>
</dbReference>
<gene>
    <name evidence="8" type="ORF">PYW07_004096</name>
</gene>
<evidence type="ECO:0000256" key="2">
    <source>
        <dbReference type="ARBA" id="ARBA00006840"/>
    </source>
</evidence>
<dbReference type="Pfam" id="PF00335">
    <property type="entry name" value="Tetraspanin"/>
    <property type="match status" value="1"/>
</dbReference>
<sequence length="246" mass="27117">MTFKYDFDFEVPKFLKSVKYSLAAVNGVYLLTGFLFLIVGLTALLTFKGYDPLLTKRFFNVTGFVLATAVIIILGSVLGFYSAFTQQFYFVAGYVALLLVTLIFEISIMIAAFSLTNAATEELRLPMLQTLGQYNRNTEITQMWDDLQRGFECCGVAGQDDYKTVMLPISCCFINIGTISPFECTTSATGFAYKVGCATVLGAKLSYNAYVIAVSAVVATCLQVLLSLMGGYLAYRSKFQQVELES</sequence>
<keyword evidence="6" id="KW-1015">Disulfide bond</keyword>
<dbReference type="Gene3D" id="1.10.1450.10">
    <property type="entry name" value="Tetraspanin"/>
    <property type="match status" value="1"/>
</dbReference>